<dbReference type="EMBL" id="JBEDUW010000003">
    <property type="protein sequence ID" value="KAK9939432.1"/>
    <property type="molecule type" value="Genomic_DNA"/>
</dbReference>
<keyword evidence="3" id="KW-1185">Reference proteome</keyword>
<name>A0AAW1XRK5_RUBAR</name>
<organism evidence="2 3">
    <name type="scientific">Rubus argutus</name>
    <name type="common">Southern blackberry</name>
    <dbReference type="NCBI Taxonomy" id="59490"/>
    <lineage>
        <taxon>Eukaryota</taxon>
        <taxon>Viridiplantae</taxon>
        <taxon>Streptophyta</taxon>
        <taxon>Embryophyta</taxon>
        <taxon>Tracheophyta</taxon>
        <taxon>Spermatophyta</taxon>
        <taxon>Magnoliopsida</taxon>
        <taxon>eudicotyledons</taxon>
        <taxon>Gunneridae</taxon>
        <taxon>Pentapetalae</taxon>
        <taxon>rosids</taxon>
        <taxon>fabids</taxon>
        <taxon>Rosales</taxon>
        <taxon>Rosaceae</taxon>
        <taxon>Rosoideae</taxon>
        <taxon>Rosoideae incertae sedis</taxon>
        <taxon>Rubus</taxon>
    </lineage>
</organism>
<sequence length="153" mass="16567">MGFDSELETATLVQGQRRRGAHGLSSSMPAKLMDGLGTGSLLFFFFEPSFSHAFSHSFLFLVAAMAGLVCAHLRAVASRNRARARFEGTAAEATSSHSIPSFPHGPFAFDPAQVDPHTLAMFQQFQGHVDGRFNAVNAQLDEIRTLVRQLAGT</sequence>
<gene>
    <name evidence="2" type="ORF">M0R45_016128</name>
</gene>
<dbReference type="Proteomes" id="UP001457282">
    <property type="component" value="Unassembled WGS sequence"/>
</dbReference>
<comment type="caution">
    <text evidence="2">The sequence shown here is derived from an EMBL/GenBank/DDBJ whole genome shotgun (WGS) entry which is preliminary data.</text>
</comment>
<reference evidence="2 3" key="1">
    <citation type="journal article" date="2023" name="G3 (Bethesda)">
        <title>A chromosome-length genome assembly and annotation of blackberry (Rubus argutus, cv. 'Hillquist').</title>
        <authorList>
            <person name="Bruna T."/>
            <person name="Aryal R."/>
            <person name="Dudchenko O."/>
            <person name="Sargent D.J."/>
            <person name="Mead D."/>
            <person name="Buti M."/>
            <person name="Cavallini A."/>
            <person name="Hytonen T."/>
            <person name="Andres J."/>
            <person name="Pham M."/>
            <person name="Weisz D."/>
            <person name="Mascagni F."/>
            <person name="Usai G."/>
            <person name="Natali L."/>
            <person name="Bassil N."/>
            <person name="Fernandez G.E."/>
            <person name="Lomsadze A."/>
            <person name="Armour M."/>
            <person name="Olukolu B."/>
            <person name="Poorten T."/>
            <person name="Britton C."/>
            <person name="Davik J."/>
            <person name="Ashrafi H."/>
            <person name="Aiden E.L."/>
            <person name="Borodovsky M."/>
            <person name="Worthington M."/>
        </authorList>
    </citation>
    <scope>NUCLEOTIDE SEQUENCE [LARGE SCALE GENOMIC DNA]</scope>
    <source>
        <strain evidence="2">PI 553951</strain>
    </source>
</reference>
<evidence type="ECO:0000313" key="2">
    <source>
        <dbReference type="EMBL" id="KAK9939432.1"/>
    </source>
</evidence>
<proteinExistence type="predicted"/>
<keyword evidence="1" id="KW-1133">Transmembrane helix</keyword>
<protein>
    <submittedName>
        <fullName evidence="2">Uncharacterized protein</fullName>
    </submittedName>
</protein>
<feature type="transmembrane region" description="Helical" evidence="1">
    <location>
        <begin position="58"/>
        <end position="77"/>
    </location>
</feature>
<dbReference type="AlphaFoldDB" id="A0AAW1XRK5"/>
<keyword evidence="1" id="KW-0812">Transmembrane</keyword>
<evidence type="ECO:0000256" key="1">
    <source>
        <dbReference type="SAM" id="Phobius"/>
    </source>
</evidence>
<keyword evidence="1" id="KW-0472">Membrane</keyword>
<accession>A0AAW1XRK5</accession>
<evidence type="ECO:0000313" key="3">
    <source>
        <dbReference type="Proteomes" id="UP001457282"/>
    </source>
</evidence>